<dbReference type="PANTHER" id="PTHR13234">
    <property type="entry name" value="GAMMA-INTERFERON INDUCIBLE LYSOSOMAL THIOL REDUCTASE GILT"/>
    <property type="match status" value="1"/>
</dbReference>
<feature type="chain" id="PRO_5044553743" evidence="6">
    <location>
        <begin position="22"/>
        <end position="253"/>
    </location>
</feature>
<evidence type="ECO:0000313" key="9">
    <source>
        <dbReference type="WBParaSite" id="TCNE_0001827501-mRNA-1"/>
    </source>
</evidence>
<dbReference type="AlphaFoldDB" id="A0A183VC01"/>
<protein>
    <submittedName>
        <fullName evidence="9">GILT-like protein F37H8.5</fullName>
    </submittedName>
</protein>
<dbReference type="GO" id="GO:0016671">
    <property type="term" value="F:oxidoreductase activity, acting on a sulfur group of donors, disulfide as acceptor"/>
    <property type="evidence" value="ECO:0007669"/>
    <property type="project" value="InterPro"/>
</dbReference>
<keyword evidence="5" id="KW-0325">Glycoprotein</keyword>
<dbReference type="EMBL" id="UYWY01025325">
    <property type="protein sequence ID" value="VDM49592.1"/>
    <property type="molecule type" value="Genomic_DNA"/>
</dbReference>
<feature type="signal peptide" evidence="6">
    <location>
        <begin position="1"/>
        <end position="21"/>
    </location>
</feature>
<evidence type="ECO:0000256" key="5">
    <source>
        <dbReference type="ARBA" id="ARBA00023180"/>
    </source>
</evidence>
<comment type="similarity">
    <text evidence="2">Belongs to the GILT family.</text>
</comment>
<reference evidence="9" key="1">
    <citation type="submission" date="2016-06" db="UniProtKB">
        <authorList>
            <consortium name="WormBaseParasite"/>
        </authorList>
    </citation>
    <scope>IDENTIFICATION</scope>
</reference>
<evidence type="ECO:0000256" key="2">
    <source>
        <dbReference type="ARBA" id="ARBA00005679"/>
    </source>
</evidence>
<keyword evidence="8" id="KW-1185">Reference proteome</keyword>
<organism evidence="8 9">
    <name type="scientific">Toxocara canis</name>
    <name type="common">Canine roundworm</name>
    <dbReference type="NCBI Taxonomy" id="6265"/>
    <lineage>
        <taxon>Eukaryota</taxon>
        <taxon>Metazoa</taxon>
        <taxon>Ecdysozoa</taxon>
        <taxon>Nematoda</taxon>
        <taxon>Chromadorea</taxon>
        <taxon>Rhabditida</taxon>
        <taxon>Spirurina</taxon>
        <taxon>Ascaridomorpha</taxon>
        <taxon>Ascaridoidea</taxon>
        <taxon>Toxocaridae</taxon>
        <taxon>Toxocara</taxon>
    </lineage>
</organism>
<comment type="subcellular location">
    <subcellularLocation>
        <location evidence="1">Secreted</location>
    </subcellularLocation>
</comment>
<proteinExistence type="inferred from homology"/>
<evidence type="ECO:0000313" key="8">
    <source>
        <dbReference type="Proteomes" id="UP000050794"/>
    </source>
</evidence>
<gene>
    <name evidence="7" type="ORF">TCNE_LOCUS18271</name>
</gene>
<dbReference type="Proteomes" id="UP000050794">
    <property type="component" value="Unassembled WGS sequence"/>
</dbReference>
<keyword evidence="4 6" id="KW-0732">Signal</keyword>
<name>A0A183VC01_TOXCA</name>
<dbReference type="GO" id="GO:0005576">
    <property type="term" value="C:extracellular region"/>
    <property type="evidence" value="ECO:0007669"/>
    <property type="project" value="UniProtKB-SubCell"/>
</dbReference>
<evidence type="ECO:0000256" key="3">
    <source>
        <dbReference type="ARBA" id="ARBA00022525"/>
    </source>
</evidence>
<accession>A0A183VC01</accession>
<sequence>MMLKLLIRLVVAFWMCQSVASKCELPSDFWCDHASIEAECGTARYCATYRRNMRNRPFNVKIFIDGNSTDSQRFVVEKLYPNLVSHPERATITLFPLASNSRSHKSAKCMSSDPGCNLNKLLSCATHNLNGDKLYHFVFCIEMNMKFNRTVEESTKSCYREVTTGREEEMIRYCLTSSEGNVNEASDEKMARVLRPSRHQFLPWISINDRSLGEMQVKSQVASIVVSMLYQTGNIVTARKWSLLREPSSTDCP</sequence>
<evidence type="ECO:0000256" key="4">
    <source>
        <dbReference type="ARBA" id="ARBA00022729"/>
    </source>
</evidence>
<dbReference type="WBParaSite" id="TCNE_0001827501-mRNA-1">
    <property type="protein sequence ID" value="TCNE_0001827501-mRNA-1"/>
    <property type="gene ID" value="TCNE_0001827501"/>
</dbReference>
<dbReference type="Pfam" id="PF03227">
    <property type="entry name" value="GILT"/>
    <property type="match status" value="1"/>
</dbReference>
<evidence type="ECO:0000256" key="6">
    <source>
        <dbReference type="SAM" id="SignalP"/>
    </source>
</evidence>
<reference evidence="7 8" key="2">
    <citation type="submission" date="2018-11" db="EMBL/GenBank/DDBJ databases">
        <authorList>
            <consortium name="Pathogen Informatics"/>
        </authorList>
    </citation>
    <scope>NUCLEOTIDE SEQUENCE [LARGE SCALE GENOMIC DNA]</scope>
</reference>
<evidence type="ECO:0000313" key="7">
    <source>
        <dbReference type="EMBL" id="VDM49592.1"/>
    </source>
</evidence>
<dbReference type="PANTHER" id="PTHR13234:SF8">
    <property type="entry name" value="GAMMA-INTERFERON-INDUCIBLE LYSOSOMAL THIOL REDUCTASE"/>
    <property type="match status" value="1"/>
</dbReference>
<keyword evidence="3" id="KW-0964">Secreted</keyword>
<dbReference type="InterPro" id="IPR004911">
    <property type="entry name" value="Interferon-induced_GILT"/>
</dbReference>
<evidence type="ECO:0000256" key="1">
    <source>
        <dbReference type="ARBA" id="ARBA00004613"/>
    </source>
</evidence>